<comment type="caution">
    <text evidence="3">The sequence shown here is derived from an EMBL/GenBank/DDBJ whole genome shotgun (WGS) entry which is preliminary data.</text>
</comment>
<feature type="signal peptide" evidence="1">
    <location>
        <begin position="1"/>
        <end position="22"/>
    </location>
</feature>
<name>A0ABR2IW80_9PEZI</name>
<evidence type="ECO:0000259" key="2">
    <source>
        <dbReference type="PROSITE" id="PS51782"/>
    </source>
</evidence>
<evidence type="ECO:0000256" key="1">
    <source>
        <dbReference type="SAM" id="SignalP"/>
    </source>
</evidence>
<dbReference type="Gene3D" id="3.10.350.10">
    <property type="entry name" value="LysM domain"/>
    <property type="match status" value="1"/>
</dbReference>
<evidence type="ECO:0000313" key="3">
    <source>
        <dbReference type="EMBL" id="KAK8869098.1"/>
    </source>
</evidence>
<keyword evidence="4" id="KW-1185">Reference proteome</keyword>
<dbReference type="InterPro" id="IPR036779">
    <property type="entry name" value="LysM_dom_sf"/>
</dbReference>
<sequence length="231" mass="26002">MYIPLILACLSVVGTCSDFSEAEWPKPKVVCPPPLQAGEVNCRYSETTSEAVDLKTCERLSDRHEITIDKFLLLNPTVERDCSNVQPHTKYCVSGFIEPVWAYDGRCGPKYRNASCSGMEMGQCCNKRTWRCGDSIVDCHPEICYKGGMSVCGGPSRRVTTWTKDGTCGYILGERWCAGEESICCKNLEENDYCGSGVGFILSDRETMHSTKIRRWRTDLNGPMPEHRRRN</sequence>
<keyword evidence="1" id="KW-0732">Signal</keyword>
<evidence type="ECO:0000313" key="4">
    <source>
        <dbReference type="Proteomes" id="UP001390339"/>
    </source>
</evidence>
<dbReference type="InterPro" id="IPR018392">
    <property type="entry name" value="LysM"/>
</dbReference>
<protein>
    <submittedName>
        <fullName evidence="3">Keratin-associated protein 5-5</fullName>
    </submittedName>
</protein>
<feature type="domain" description="LysM" evidence="2">
    <location>
        <begin position="45"/>
        <end position="93"/>
    </location>
</feature>
<proteinExistence type="predicted"/>
<dbReference type="EMBL" id="JAPCWZ010000004">
    <property type="protein sequence ID" value="KAK8869098.1"/>
    <property type="molecule type" value="Genomic_DNA"/>
</dbReference>
<dbReference type="PROSITE" id="PS51782">
    <property type="entry name" value="LYSM"/>
    <property type="match status" value="1"/>
</dbReference>
<organism evidence="3 4">
    <name type="scientific">Apiospora arundinis</name>
    <dbReference type="NCBI Taxonomy" id="335852"/>
    <lineage>
        <taxon>Eukaryota</taxon>
        <taxon>Fungi</taxon>
        <taxon>Dikarya</taxon>
        <taxon>Ascomycota</taxon>
        <taxon>Pezizomycotina</taxon>
        <taxon>Sordariomycetes</taxon>
        <taxon>Xylariomycetidae</taxon>
        <taxon>Amphisphaeriales</taxon>
        <taxon>Apiosporaceae</taxon>
        <taxon>Apiospora</taxon>
    </lineage>
</organism>
<dbReference type="Proteomes" id="UP001390339">
    <property type="component" value="Unassembled WGS sequence"/>
</dbReference>
<gene>
    <name evidence="3" type="ORF">PGQ11_007676</name>
</gene>
<accession>A0ABR2IW80</accession>
<reference evidence="3 4" key="1">
    <citation type="journal article" date="2024" name="IMA Fungus">
        <title>Apiospora arundinis, a panoply of carbohydrate-active enzymes and secondary metabolites.</title>
        <authorList>
            <person name="Sorensen T."/>
            <person name="Petersen C."/>
            <person name="Muurmann A.T."/>
            <person name="Christiansen J.V."/>
            <person name="Brundto M.L."/>
            <person name="Overgaard C.K."/>
            <person name="Boysen A.T."/>
            <person name="Wollenberg R.D."/>
            <person name="Larsen T.O."/>
            <person name="Sorensen J.L."/>
            <person name="Nielsen K.L."/>
            <person name="Sondergaard T.E."/>
        </authorList>
    </citation>
    <scope>NUCLEOTIDE SEQUENCE [LARGE SCALE GENOMIC DNA]</scope>
    <source>
        <strain evidence="3 4">AAU 773</strain>
    </source>
</reference>
<feature type="chain" id="PRO_5045870224" evidence="1">
    <location>
        <begin position="23"/>
        <end position="231"/>
    </location>
</feature>